<dbReference type="Proteomes" id="UP000326354">
    <property type="component" value="Chromosome"/>
</dbReference>
<keyword evidence="1" id="KW-1133">Transmembrane helix</keyword>
<accession>A0A5S9IW07</accession>
<evidence type="ECO:0000313" key="3">
    <source>
        <dbReference type="Proteomes" id="UP000326354"/>
    </source>
</evidence>
<evidence type="ECO:0000313" key="2">
    <source>
        <dbReference type="EMBL" id="BBM88301.1"/>
    </source>
</evidence>
<feature type="transmembrane region" description="Helical" evidence="1">
    <location>
        <begin position="44"/>
        <end position="62"/>
    </location>
</feature>
<name>A0A5S9IW07_UABAM</name>
<gene>
    <name evidence="2" type="ORF">UABAM_06722</name>
</gene>
<dbReference type="AlphaFoldDB" id="A0A5S9IW07"/>
<feature type="transmembrane region" description="Helical" evidence="1">
    <location>
        <begin position="306"/>
        <end position="324"/>
    </location>
</feature>
<reference evidence="2 3" key="1">
    <citation type="submission" date="2019-08" db="EMBL/GenBank/DDBJ databases">
        <title>Complete genome sequence of Candidatus Uab amorphum.</title>
        <authorList>
            <person name="Shiratori T."/>
            <person name="Suzuki S."/>
            <person name="Kakizawa Y."/>
            <person name="Ishida K."/>
        </authorList>
    </citation>
    <scope>NUCLEOTIDE SEQUENCE [LARGE SCALE GENOMIC DNA]</scope>
    <source>
        <strain evidence="2 3">SRT547</strain>
    </source>
</reference>
<dbReference type="KEGG" id="uam:UABAM_06722"/>
<keyword evidence="1" id="KW-0812">Transmembrane</keyword>
<dbReference type="EMBL" id="AP019860">
    <property type="protein sequence ID" value="BBM88301.1"/>
    <property type="molecule type" value="Genomic_DNA"/>
</dbReference>
<keyword evidence="3" id="KW-1185">Reference proteome</keyword>
<feature type="transmembrane region" description="Helical" evidence="1">
    <location>
        <begin position="249"/>
        <end position="265"/>
    </location>
</feature>
<sequence length="453" mass="52730">MMSTRPQKYEKLFAILRENSRKDKTYRVVSDHELEIKVPLSKSFIFIGVFCLSASVLAISNLLAFRAVVASTIWMFLFLFAHLMAIRESGIYDYILIYIKGLTTTRVLKIDDDGVSIQFGYKLWRYYIVDFQAKLNEVGRVSWYMGQASSRVCEDVNDWFLGIHTKKEERSHSFFINDNNLSRKECKKLGSAIIIFLLYHGVDLTQTDENCWQHNADAVFVEEDDSGKEEPKEYANDPNVEEMVFSKEGSLLIFSGIVIIFLFYVSQFTTAFLPLLYLALFSFSVLCCGCCAPIFATLLIVFEASIWVSFTVLFIVPIVVKLMTARYKARSFYEVFVDMLTRKVVVVINKNDIALFYKWGKYRYGYFKAAVTDVVAVNEIRFRDKFCLCILDGNAKERKFCFCVKEVDDIERFVNWLLDHKSVIVRKNTHWHRWQAPHRDDDVVLYYELVNAC</sequence>
<feature type="transmembrane region" description="Helical" evidence="1">
    <location>
        <begin position="68"/>
        <end position="86"/>
    </location>
</feature>
<protein>
    <submittedName>
        <fullName evidence="2">Uncharacterized protein</fullName>
    </submittedName>
</protein>
<proteinExistence type="predicted"/>
<evidence type="ECO:0000256" key="1">
    <source>
        <dbReference type="SAM" id="Phobius"/>
    </source>
</evidence>
<keyword evidence="1" id="KW-0472">Membrane</keyword>
<feature type="transmembrane region" description="Helical" evidence="1">
    <location>
        <begin position="277"/>
        <end position="300"/>
    </location>
</feature>
<organism evidence="2 3">
    <name type="scientific">Uabimicrobium amorphum</name>
    <dbReference type="NCBI Taxonomy" id="2596890"/>
    <lineage>
        <taxon>Bacteria</taxon>
        <taxon>Pseudomonadati</taxon>
        <taxon>Planctomycetota</taxon>
        <taxon>Candidatus Uabimicrobiia</taxon>
        <taxon>Candidatus Uabimicrobiales</taxon>
        <taxon>Candidatus Uabimicrobiaceae</taxon>
        <taxon>Candidatus Uabimicrobium</taxon>
    </lineage>
</organism>
<dbReference type="RefSeq" id="WP_152021918.1">
    <property type="nucleotide sequence ID" value="NZ_AP019860.1"/>
</dbReference>